<sequence>MLALGGALLLTGCQSNSYSCKNGECHVTVSGEGQDIEVNGVDLSIIEIKKHGMTVSADGSPMTTVSVGENLRVGHVQIRVTSADGEKVKFDMR</sequence>
<organism evidence="1 2">
    <name type="scientific">Actinomadura darangshiensis</name>
    <dbReference type="NCBI Taxonomy" id="705336"/>
    <lineage>
        <taxon>Bacteria</taxon>
        <taxon>Bacillati</taxon>
        <taxon>Actinomycetota</taxon>
        <taxon>Actinomycetes</taxon>
        <taxon>Streptosporangiales</taxon>
        <taxon>Thermomonosporaceae</taxon>
        <taxon>Actinomadura</taxon>
    </lineage>
</organism>
<reference evidence="1 2" key="1">
    <citation type="submission" date="2019-03" db="EMBL/GenBank/DDBJ databases">
        <title>Draft genome sequences of novel Actinobacteria.</title>
        <authorList>
            <person name="Sahin N."/>
            <person name="Ay H."/>
            <person name="Saygin H."/>
        </authorList>
    </citation>
    <scope>NUCLEOTIDE SEQUENCE [LARGE SCALE GENOMIC DNA]</scope>
    <source>
        <strain evidence="1 2">DSM 45941</strain>
    </source>
</reference>
<dbReference type="AlphaFoldDB" id="A0A4R5B868"/>
<proteinExistence type="predicted"/>
<accession>A0A4R5B868</accession>
<protein>
    <submittedName>
        <fullName evidence="1">Uncharacterized protein</fullName>
    </submittedName>
</protein>
<comment type="caution">
    <text evidence="1">The sequence shown here is derived from an EMBL/GenBank/DDBJ whole genome shotgun (WGS) entry which is preliminary data.</text>
</comment>
<evidence type="ECO:0000313" key="2">
    <source>
        <dbReference type="Proteomes" id="UP000295578"/>
    </source>
</evidence>
<evidence type="ECO:0000313" key="1">
    <source>
        <dbReference type="EMBL" id="TDD79874.1"/>
    </source>
</evidence>
<gene>
    <name evidence="1" type="ORF">E1293_22090</name>
</gene>
<dbReference type="Proteomes" id="UP000295578">
    <property type="component" value="Unassembled WGS sequence"/>
</dbReference>
<dbReference type="EMBL" id="SMKY01000102">
    <property type="protein sequence ID" value="TDD79874.1"/>
    <property type="molecule type" value="Genomic_DNA"/>
</dbReference>
<name>A0A4R5B868_9ACTN</name>
<keyword evidence="2" id="KW-1185">Reference proteome</keyword>